<dbReference type="AlphaFoldDB" id="A0A0S3SAK6"/>
<name>A0A0S3SAK6_PHAAN</name>
<evidence type="ECO:0000313" key="2">
    <source>
        <dbReference type="Proteomes" id="UP000291084"/>
    </source>
</evidence>
<dbReference type="Gene3D" id="3.40.50.11860">
    <property type="entry name" value="Diphthamide synthesis DPH1/DPH2 domain 3"/>
    <property type="match status" value="1"/>
</dbReference>
<evidence type="ECO:0000313" key="1">
    <source>
        <dbReference type="EMBL" id="BAT89912.1"/>
    </source>
</evidence>
<evidence type="ECO:0008006" key="3">
    <source>
        <dbReference type="Google" id="ProtNLM"/>
    </source>
</evidence>
<reference evidence="1 2" key="1">
    <citation type="journal article" date="2015" name="Sci. Rep.">
        <title>The power of single molecule real-time sequencing technology in the de novo assembly of a eukaryotic genome.</title>
        <authorList>
            <person name="Sakai H."/>
            <person name="Naito K."/>
            <person name="Ogiso-Tanaka E."/>
            <person name="Takahashi Y."/>
            <person name="Iseki K."/>
            <person name="Muto C."/>
            <person name="Satou K."/>
            <person name="Teruya K."/>
            <person name="Shiroma A."/>
            <person name="Shimoji M."/>
            <person name="Hirano T."/>
            <person name="Itoh T."/>
            <person name="Kaga A."/>
            <person name="Tomooka N."/>
        </authorList>
    </citation>
    <scope>NUCLEOTIDE SEQUENCE [LARGE SCALE GENOMIC DNA]</scope>
    <source>
        <strain evidence="2">cv. Shumari</strain>
    </source>
</reference>
<gene>
    <name evidence="1" type="primary">Vigan.06G104100</name>
    <name evidence="1" type="ORF">VIGAN_06104100</name>
</gene>
<dbReference type="Proteomes" id="UP000291084">
    <property type="component" value="Chromosome 6"/>
</dbReference>
<dbReference type="InterPro" id="IPR042265">
    <property type="entry name" value="DPH1/DPH2_3"/>
</dbReference>
<organism evidence="1 2">
    <name type="scientific">Vigna angularis var. angularis</name>
    <dbReference type="NCBI Taxonomy" id="157739"/>
    <lineage>
        <taxon>Eukaryota</taxon>
        <taxon>Viridiplantae</taxon>
        <taxon>Streptophyta</taxon>
        <taxon>Embryophyta</taxon>
        <taxon>Tracheophyta</taxon>
        <taxon>Spermatophyta</taxon>
        <taxon>Magnoliopsida</taxon>
        <taxon>eudicotyledons</taxon>
        <taxon>Gunneridae</taxon>
        <taxon>Pentapetalae</taxon>
        <taxon>rosids</taxon>
        <taxon>fabids</taxon>
        <taxon>Fabales</taxon>
        <taxon>Fabaceae</taxon>
        <taxon>Papilionoideae</taxon>
        <taxon>50 kb inversion clade</taxon>
        <taxon>NPAAA clade</taxon>
        <taxon>indigoferoid/millettioid clade</taxon>
        <taxon>Phaseoleae</taxon>
        <taxon>Vigna</taxon>
    </lineage>
</organism>
<protein>
    <recommendedName>
        <fullName evidence="3">Diphthamide biosynthesis protein 1</fullName>
    </recommendedName>
</protein>
<keyword evidence="2" id="KW-1185">Reference proteome</keyword>
<proteinExistence type="predicted"/>
<sequence length="96" mass="10874">MKERELDYTVVLMSELSLGRVTLFEDSVDAWIQIACPRLSIAIRQTIPDVIKSPEVVQYGSQCYECYQVSQQSEVPPFGFMSLLSAVHNNFDNNIA</sequence>
<accession>A0A0S3SAK6</accession>
<dbReference type="EMBL" id="AP015039">
    <property type="protein sequence ID" value="BAT89912.1"/>
    <property type="molecule type" value="Genomic_DNA"/>
</dbReference>